<dbReference type="InterPro" id="IPR011060">
    <property type="entry name" value="RibuloseP-bd_barrel"/>
</dbReference>
<comment type="pathway">
    <text evidence="1">Amino-acid biosynthesis; L-tryptophan biosynthesis; L-tryptophan from chorismate: step 3/5.</text>
</comment>
<dbReference type="AlphaFoldDB" id="X1MP91"/>
<evidence type="ECO:0000256" key="5">
    <source>
        <dbReference type="ARBA" id="ARBA00023141"/>
    </source>
</evidence>
<accession>X1MP91</accession>
<dbReference type="InterPro" id="IPR013785">
    <property type="entry name" value="Aldolase_TIM"/>
</dbReference>
<keyword evidence="6" id="KW-0413">Isomerase</keyword>
<dbReference type="Pfam" id="PF00697">
    <property type="entry name" value="PRAI"/>
    <property type="match status" value="1"/>
</dbReference>
<dbReference type="InterPro" id="IPR044643">
    <property type="entry name" value="TrpF_fam"/>
</dbReference>
<evidence type="ECO:0000256" key="4">
    <source>
        <dbReference type="ARBA" id="ARBA00022822"/>
    </source>
</evidence>
<reference evidence="8" key="1">
    <citation type="journal article" date="2014" name="Front. Microbiol.">
        <title>High frequency of phylogenetically diverse reductive dehalogenase-homologous genes in deep subseafloor sedimentary metagenomes.</title>
        <authorList>
            <person name="Kawai M."/>
            <person name="Futagami T."/>
            <person name="Toyoda A."/>
            <person name="Takaki Y."/>
            <person name="Nishi S."/>
            <person name="Hori S."/>
            <person name="Arai W."/>
            <person name="Tsubouchi T."/>
            <person name="Morono Y."/>
            <person name="Uchiyama I."/>
            <person name="Ito T."/>
            <person name="Fujiyama A."/>
            <person name="Inagaki F."/>
            <person name="Takami H."/>
        </authorList>
    </citation>
    <scope>NUCLEOTIDE SEQUENCE</scope>
    <source>
        <strain evidence="8">Expedition CK06-06</strain>
    </source>
</reference>
<dbReference type="EC" id="5.3.1.24" evidence="2"/>
<keyword evidence="5" id="KW-0057">Aromatic amino acid biosynthesis</keyword>
<dbReference type="EMBL" id="BARV01018438">
    <property type="protein sequence ID" value="GAI19866.1"/>
    <property type="molecule type" value="Genomic_DNA"/>
</dbReference>
<dbReference type="GO" id="GO:0000162">
    <property type="term" value="P:L-tryptophan biosynthetic process"/>
    <property type="evidence" value="ECO:0007669"/>
    <property type="project" value="UniProtKB-UniPathway"/>
</dbReference>
<name>X1MP91_9ZZZZ</name>
<evidence type="ECO:0000313" key="8">
    <source>
        <dbReference type="EMBL" id="GAI19866.1"/>
    </source>
</evidence>
<evidence type="ECO:0000256" key="2">
    <source>
        <dbReference type="ARBA" id="ARBA00012572"/>
    </source>
</evidence>
<protein>
    <recommendedName>
        <fullName evidence="2">phosphoribosylanthranilate isomerase</fullName>
        <ecNumber evidence="2">5.3.1.24</ecNumber>
    </recommendedName>
</protein>
<comment type="caution">
    <text evidence="8">The sequence shown here is derived from an EMBL/GenBank/DDBJ whole genome shotgun (WGS) entry which is preliminary data.</text>
</comment>
<feature type="domain" description="N-(5'phosphoribosyl) anthranilate isomerase (PRAI)" evidence="7">
    <location>
        <begin position="2"/>
        <end position="44"/>
    </location>
</feature>
<evidence type="ECO:0000256" key="1">
    <source>
        <dbReference type="ARBA" id="ARBA00004664"/>
    </source>
</evidence>
<dbReference type="PANTHER" id="PTHR42894">
    <property type="entry name" value="N-(5'-PHOSPHORIBOSYL)ANTHRANILATE ISOMERASE"/>
    <property type="match status" value="1"/>
</dbReference>
<evidence type="ECO:0000256" key="6">
    <source>
        <dbReference type="ARBA" id="ARBA00023235"/>
    </source>
</evidence>
<dbReference type="InterPro" id="IPR001240">
    <property type="entry name" value="PRAI_dom"/>
</dbReference>
<feature type="non-terminal residue" evidence="8">
    <location>
        <position position="1"/>
    </location>
</feature>
<dbReference type="GO" id="GO:0004640">
    <property type="term" value="F:phosphoribosylanthranilate isomerase activity"/>
    <property type="evidence" value="ECO:0007669"/>
    <property type="project" value="UniProtKB-EC"/>
</dbReference>
<proteinExistence type="predicted"/>
<dbReference type="SUPFAM" id="SSF51366">
    <property type="entry name" value="Ribulose-phoshate binding barrel"/>
    <property type="match status" value="1"/>
</dbReference>
<gene>
    <name evidence="8" type="ORF">S06H3_31181</name>
</gene>
<keyword evidence="3" id="KW-0028">Amino-acid biosynthesis</keyword>
<dbReference type="PANTHER" id="PTHR42894:SF1">
    <property type="entry name" value="N-(5'-PHOSPHORIBOSYL)ANTHRANILATE ISOMERASE"/>
    <property type="match status" value="1"/>
</dbReference>
<keyword evidence="4" id="KW-0822">Tryptophan biosynthesis</keyword>
<dbReference type="UniPathway" id="UPA00035">
    <property type="reaction ID" value="UER00042"/>
</dbReference>
<evidence type="ECO:0000259" key="7">
    <source>
        <dbReference type="Pfam" id="PF00697"/>
    </source>
</evidence>
<sequence>SGGLDAENVRQAVDIVKPFGVDASSKLEIYPGKKDMDKVTGFINALK</sequence>
<dbReference type="Gene3D" id="3.20.20.70">
    <property type="entry name" value="Aldolase class I"/>
    <property type="match status" value="1"/>
</dbReference>
<organism evidence="8">
    <name type="scientific">marine sediment metagenome</name>
    <dbReference type="NCBI Taxonomy" id="412755"/>
    <lineage>
        <taxon>unclassified sequences</taxon>
        <taxon>metagenomes</taxon>
        <taxon>ecological metagenomes</taxon>
    </lineage>
</organism>
<evidence type="ECO:0000256" key="3">
    <source>
        <dbReference type="ARBA" id="ARBA00022605"/>
    </source>
</evidence>